<dbReference type="EMBL" id="BNJJ01000033">
    <property type="protein sequence ID" value="GHO89273.1"/>
    <property type="molecule type" value="Genomic_DNA"/>
</dbReference>
<evidence type="ECO:0000313" key="2">
    <source>
        <dbReference type="Proteomes" id="UP000635565"/>
    </source>
</evidence>
<keyword evidence="2" id="KW-1185">Reference proteome</keyword>
<proteinExistence type="predicted"/>
<dbReference type="Proteomes" id="UP000635565">
    <property type="component" value="Unassembled WGS sequence"/>
</dbReference>
<evidence type="ECO:0000313" key="1">
    <source>
        <dbReference type="EMBL" id="GHO89273.1"/>
    </source>
</evidence>
<protein>
    <submittedName>
        <fullName evidence="1">Uncharacterized protein</fullName>
    </submittedName>
</protein>
<reference evidence="1 2" key="1">
    <citation type="journal article" date="2021" name="Int. J. Syst. Evol. Microbiol.">
        <title>Reticulibacter mediterranei gen. nov., sp. nov., within the new family Reticulibacteraceae fam. nov., and Ktedonospora formicarum gen. nov., sp. nov., Ktedonobacter robiniae sp. nov., Dictyobacter formicarum sp. nov. and Dictyobacter arantiisoli sp. nov., belonging to the class Ktedonobacteria.</title>
        <authorList>
            <person name="Yabe S."/>
            <person name="Zheng Y."/>
            <person name="Wang C.M."/>
            <person name="Sakai Y."/>
            <person name="Abe K."/>
            <person name="Yokota A."/>
            <person name="Donadio S."/>
            <person name="Cavaletti L."/>
            <person name="Monciardini P."/>
        </authorList>
    </citation>
    <scope>NUCLEOTIDE SEQUENCE [LARGE SCALE GENOMIC DNA]</scope>
    <source>
        <strain evidence="1 2">SOSP1-9</strain>
    </source>
</reference>
<accession>A0ABQ3VUN9</accession>
<comment type="caution">
    <text evidence="1">The sequence shown here is derived from an EMBL/GenBank/DDBJ whole genome shotgun (WGS) entry which is preliminary data.</text>
</comment>
<organism evidence="1 2">
    <name type="scientific">Dictyobacter formicarum</name>
    <dbReference type="NCBI Taxonomy" id="2778368"/>
    <lineage>
        <taxon>Bacteria</taxon>
        <taxon>Bacillati</taxon>
        <taxon>Chloroflexota</taxon>
        <taxon>Ktedonobacteria</taxon>
        <taxon>Ktedonobacterales</taxon>
        <taxon>Dictyobacteraceae</taxon>
        <taxon>Dictyobacter</taxon>
    </lineage>
</organism>
<gene>
    <name evidence="1" type="ORF">KSZ_72790</name>
</gene>
<sequence>MCIAIKWKRRPEHEGAWPRRTKEEGKKKSRTLYADVIQATSADEEKITLRIETTPPCKLYTQARKEAGTFARTMRK</sequence>
<name>A0ABQ3VUN9_9CHLR</name>